<evidence type="ECO:0000313" key="1">
    <source>
        <dbReference type="EMBL" id="QTD55482.1"/>
    </source>
</evidence>
<evidence type="ECO:0008006" key="3">
    <source>
        <dbReference type="Google" id="ProtNLM"/>
    </source>
</evidence>
<proteinExistence type="predicted"/>
<dbReference type="RefSeq" id="WP_207987320.1">
    <property type="nucleotide sequence ID" value="NZ_CP071794.1"/>
</dbReference>
<name>A0ABX7T5T7_9SPHN</name>
<sequence>MNSKLAVLTLLLNDVGTGTSIDSKEDRLVFQKAVYLMQAKGIKLGYSYSWYINGPYSTSLTRDYYELDELQNQTLVDGRELNPAARQIAQAVCEMVEVPDDVQLSKSRWMELLASVHYSRHELRRDDNKARALIEKDKPLLVPFYDRAVQHLEANQLL</sequence>
<dbReference type="EMBL" id="CP071794">
    <property type="protein sequence ID" value="QTD55482.1"/>
    <property type="molecule type" value="Genomic_DNA"/>
</dbReference>
<protein>
    <recommendedName>
        <fullName evidence="3">DUF4065 domain-containing protein</fullName>
    </recommendedName>
</protein>
<evidence type="ECO:0000313" key="2">
    <source>
        <dbReference type="Proteomes" id="UP000663923"/>
    </source>
</evidence>
<reference evidence="1 2" key="1">
    <citation type="submission" date="2021-03" db="EMBL/GenBank/DDBJ databases">
        <title>Complete genome of Parasphingorhabdus_sp.JHSY0214.</title>
        <authorList>
            <person name="Yoo J.H."/>
            <person name="Bae J.W."/>
        </authorList>
    </citation>
    <scope>NUCLEOTIDE SEQUENCE [LARGE SCALE GENOMIC DNA]</scope>
    <source>
        <strain evidence="1 2">JHSY0214</strain>
    </source>
</reference>
<organism evidence="1 2">
    <name type="scientific">Parasphingorhabdus cellanae</name>
    <dbReference type="NCBI Taxonomy" id="2806553"/>
    <lineage>
        <taxon>Bacteria</taxon>
        <taxon>Pseudomonadati</taxon>
        <taxon>Pseudomonadota</taxon>
        <taxon>Alphaproteobacteria</taxon>
        <taxon>Sphingomonadales</taxon>
        <taxon>Sphingomonadaceae</taxon>
        <taxon>Parasphingorhabdus</taxon>
    </lineage>
</organism>
<accession>A0ABX7T5T7</accession>
<keyword evidence="2" id="KW-1185">Reference proteome</keyword>
<gene>
    <name evidence="1" type="ORF">J4G78_14915</name>
</gene>
<dbReference type="Proteomes" id="UP000663923">
    <property type="component" value="Chromosome"/>
</dbReference>